<proteinExistence type="predicted"/>
<comment type="caution">
    <text evidence="1">The sequence shown here is derived from an EMBL/GenBank/DDBJ whole genome shotgun (WGS) entry which is preliminary data.</text>
</comment>
<evidence type="ECO:0000313" key="1">
    <source>
        <dbReference type="EMBL" id="KAJ4429858.1"/>
    </source>
</evidence>
<keyword evidence="2" id="KW-1185">Reference proteome</keyword>
<gene>
    <name evidence="1" type="ORF">ANN_22062</name>
</gene>
<name>A0ABQ8S7C1_PERAM</name>
<organism evidence="1 2">
    <name type="scientific">Periplaneta americana</name>
    <name type="common">American cockroach</name>
    <name type="synonym">Blatta americana</name>
    <dbReference type="NCBI Taxonomy" id="6978"/>
    <lineage>
        <taxon>Eukaryota</taxon>
        <taxon>Metazoa</taxon>
        <taxon>Ecdysozoa</taxon>
        <taxon>Arthropoda</taxon>
        <taxon>Hexapoda</taxon>
        <taxon>Insecta</taxon>
        <taxon>Pterygota</taxon>
        <taxon>Neoptera</taxon>
        <taxon>Polyneoptera</taxon>
        <taxon>Dictyoptera</taxon>
        <taxon>Blattodea</taxon>
        <taxon>Blattoidea</taxon>
        <taxon>Blattidae</taxon>
        <taxon>Blattinae</taxon>
        <taxon>Periplaneta</taxon>
    </lineage>
</organism>
<dbReference type="EMBL" id="JAJSOF020000033">
    <property type="protein sequence ID" value="KAJ4429858.1"/>
    <property type="molecule type" value="Genomic_DNA"/>
</dbReference>
<protein>
    <submittedName>
        <fullName evidence="1">Uncharacterized protein</fullName>
    </submittedName>
</protein>
<reference evidence="1 2" key="1">
    <citation type="journal article" date="2022" name="Allergy">
        <title>Genome assembly and annotation of Periplaneta americana reveal a comprehensive cockroach allergen profile.</title>
        <authorList>
            <person name="Wang L."/>
            <person name="Xiong Q."/>
            <person name="Saelim N."/>
            <person name="Wang L."/>
            <person name="Nong W."/>
            <person name="Wan A.T."/>
            <person name="Shi M."/>
            <person name="Liu X."/>
            <person name="Cao Q."/>
            <person name="Hui J.H.L."/>
            <person name="Sookrung N."/>
            <person name="Leung T.F."/>
            <person name="Tungtrongchitr A."/>
            <person name="Tsui S.K.W."/>
        </authorList>
    </citation>
    <scope>NUCLEOTIDE SEQUENCE [LARGE SCALE GENOMIC DNA]</scope>
    <source>
        <strain evidence="1">PWHHKU_190912</strain>
    </source>
</reference>
<evidence type="ECO:0000313" key="2">
    <source>
        <dbReference type="Proteomes" id="UP001148838"/>
    </source>
</evidence>
<dbReference type="Proteomes" id="UP001148838">
    <property type="component" value="Unassembled WGS sequence"/>
</dbReference>
<accession>A0ABQ8S7C1</accession>
<sequence length="66" mass="7472">MADLCEGGNEPPGSLKGKIQCVNLMTYDLFSRLIFSDEATFHTSGKINKHNCRVWGTQKPHRIIEH</sequence>